<sequence length="404" mass="47144">MNMQSQSVFISNIPDNSEQTQNNLRFILNTYAPGYIPNSLKFKFSKRSNHFIAFVDFDSHENAVALTKQTLAIQTQNEVPYNFSLVKYKQSISYGAYENNVLYARNITVDEKQAINSFHTLFHPTKIVCKPTAYDPSSWYILSTYQTTEEAKQTKDYLNESKVLGPMSSVYFSYTNSKPPQKHSQQIQPPQKHSQQVLSPIQPPKKKTLQILPLTPIKPLKEKQRRNKRSSPQPRQQNEIKSLTRTNSEGFSERDIKIIRNSLMNIKTEKKLENYILRVLNEKIRTKVCELCQKRKPQKELYQFHPCKHVLCLSCLILNLNKSIKDKKIMKCLHKQCQSEIELNEIKSIDLELYQKYDSMLLNMYLEQSGDFIRCSRCQGYIHKNNTESAMRCELCGDLYLIGR</sequence>
<evidence type="ECO:0000256" key="3">
    <source>
        <dbReference type="ARBA" id="ARBA00022833"/>
    </source>
</evidence>
<keyword evidence="3" id="KW-0862">Zinc</keyword>
<dbReference type="EMBL" id="BAAFRS010000020">
    <property type="protein sequence ID" value="GAB1219291.1"/>
    <property type="molecule type" value="Genomic_DNA"/>
</dbReference>
<dbReference type="InterPro" id="IPR013083">
    <property type="entry name" value="Znf_RING/FYVE/PHD"/>
</dbReference>
<keyword evidence="2" id="KW-0863">Zinc-finger</keyword>
<feature type="compositionally biased region" description="Polar residues" evidence="4">
    <location>
        <begin position="230"/>
        <end position="248"/>
    </location>
</feature>
<protein>
    <recommendedName>
        <fullName evidence="8">IBR domain-containing protein</fullName>
    </recommendedName>
</protein>
<organism evidence="5 7">
    <name type="scientific">Entamoeba nuttalli</name>
    <dbReference type="NCBI Taxonomy" id="412467"/>
    <lineage>
        <taxon>Eukaryota</taxon>
        <taxon>Amoebozoa</taxon>
        <taxon>Evosea</taxon>
        <taxon>Archamoebae</taxon>
        <taxon>Mastigamoebida</taxon>
        <taxon>Entamoebidae</taxon>
        <taxon>Entamoeba</taxon>
    </lineage>
</organism>
<reference evidence="5" key="2">
    <citation type="submission" date="2024-08" db="EMBL/GenBank/DDBJ databases">
        <title>Draft genome assembly of Entamoeba nuttalli using a combination of long-read and short-read sequencing data.</title>
        <authorList>
            <person name="Tanaka M."/>
            <person name="Tachibana H."/>
        </authorList>
    </citation>
    <scope>NUCLEOTIDE SEQUENCE</scope>
    <source>
        <strain evidence="5">P19-061405</strain>
    </source>
</reference>
<feature type="region of interest" description="Disordered" evidence="4">
    <location>
        <begin position="174"/>
        <end position="248"/>
    </location>
</feature>
<dbReference type="PROSITE" id="PS00518">
    <property type="entry name" value="ZF_RING_1"/>
    <property type="match status" value="1"/>
</dbReference>
<evidence type="ECO:0000256" key="4">
    <source>
        <dbReference type="SAM" id="MobiDB-lite"/>
    </source>
</evidence>
<evidence type="ECO:0000313" key="5">
    <source>
        <dbReference type="EMBL" id="GAB1219291.1"/>
    </source>
</evidence>
<accession>A0ABQ0D8W9</accession>
<proteinExistence type="predicted"/>
<dbReference type="EMBL" id="BAAFRS010000158">
    <property type="protein sequence ID" value="GAB1223653.1"/>
    <property type="molecule type" value="Genomic_DNA"/>
</dbReference>
<dbReference type="SUPFAM" id="SSF57850">
    <property type="entry name" value="RING/U-box"/>
    <property type="match status" value="1"/>
</dbReference>
<dbReference type="Gene3D" id="3.30.40.10">
    <property type="entry name" value="Zinc/RING finger domain, C3HC4 (zinc finger)"/>
    <property type="match status" value="1"/>
</dbReference>
<gene>
    <name evidence="5" type="ORF">ENUP19_0020G0007</name>
    <name evidence="6" type="ORF">ENUP19_0158G0011</name>
</gene>
<evidence type="ECO:0000313" key="6">
    <source>
        <dbReference type="EMBL" id="GAB1223653.1"/>
    </source>
</evidence>
<evidence type="ECO:0000256" key="1">
    <source>
        <dbReference type="ARBA" id="ARBA00022723"/>
    </source>
</evidence>
<keyword evidence="7" id="KW-1185">Reference proteome</keyword>
<reference evidence="5 7" key="1">
    <citation type="journal article" date="2019" name="PLoS Negl. Trop. Dis.">
        <title>Whole genome sequencing of Entamoeba nuttalli reveals mammalian host-related molecular signatures and a novel octapeptide-repeat surface protein.</title>
        <authorList>
            <person name="Tanaka M."/>
            <person name="Makiuchi T."/>
            <person name="Komiyama T."/>
            <person name="Shiina T."/>
            <person name="Osaki K."/>
            <person name="Tachibana H."/>
        </authorList>
    </citation>
    <scope>NUCLEOTIDE SEQUENCE [LARGE SCALE GENOMIC DNA]</scope>
    <source>
        <strain evidence="5 7">P19-061405</strain>
    </source>
</reference>
<dbReference type="Proteomes" id="UP001628156">
    <property type="component" value="Unassembled WGS sequence"/>
</dbReference>
<feature type="compositionally biased region" description="Low complexity" evidence="4">
    <location>
        <begin position="177"/>
        <end position="196"/>
    </location>
</feature>
<evidence type="ECO:0000256" key="2">
    <source>
        <dbReference type="ARBA" id="ARBA00022771"/>
    </source>
</evidence>
<dbReference type="InterPro" id="IPR017907">
    <property type="entry name" value="Znf_RING_CS"/>
</dbReference>
<evidence type="ECO:0000313" key="7">
    <source>
        <dbReference type="Proteomes" id="UP001628156"/>
    </source>
</evidence>
<name>A0ABQ0D8W9_9EUKA</name>
<evidence type="ECO:0008006" key="8">
    <source>
        <dbReference type="Google" id="ProtNLM"/>
    </source>
</evidence>
<comment type="caution">
    <text evidence="5">The sequence shown here is derived from an EMBL/GenBank/DDBJ whole genome shotgun (WGS) entry which is preliminary data.</text>
</comment>
<keyword evidence="1" id="KW-0479">Metal-binding</keyword>